<gene>
    <name evidence="1" type="ORF">GCM10022405_24040</name>
</gene>
<dbReference type="EMBL" id="BAABDG010000003">
    <property type="protein sequence ID" value="GAA3897950.1"/>
    <property type="molecule type" value="Genomic_DNA"/>
</dbReference>
<proteinExistence type="predicted"/>
<evidence type="ECO:0008006" key="3">
    <source>
        <dbReference type="Google" id="ProtNLM"/>
    </source>
</evidence>
<keyword evidence="2" id="KW-1185">Reference proteome</keyword>
<dbReference type="RefSeq" id="WP_346081265.1">
    <property type="nucleotide sequence ID" value="NZ_BAABDG010000003.1"/>
</dbReference>
<name>A0ABP7LBS2_9GAMM</name>
<evidence type="ECO:0000313" key="2">
    <source>
        <dbReference type="Proteomes" id="UP001499994"/>
    </source>
</evidence>
<protein>
    <recommendedName>
        <fullName evidence="3">Capsule polysaccharide biosynthesis protein</fullName>
    </recommendedName>
</protein>
<dbReference type="Proteomes" id="UP001499994">
    <property type="component" value="Unassembled WGS sequence"/>
</dbReference>
<dbReference type="InterPro" id="IPR007833">
    <property type="entry name" value="Capsule_polysaccharide_synth"/>
</dbReference>
<comment type="caution">
    <text evidence="1">The sequence shown here is derived from an EMBL/GenBank/DDBJ whole genome shotgun (WGS) entry which is preliminary data.</text>
</comment>
<evidence type="ECO:0000313" key="1">
    <source>
        <dbReference type="EMBL" id="GAA3897950.1"/>
    </source>
</evidence>
<sequence>MSKMGIYFSDRKNINRKSFGKIFNYLDENEVPYSSDDDSVCFKFGFGCYKELKSCSMFMGMYSKYNVMSDDEILHISYFGINLIDVYLYEALSFFLTVDNFRATLRNKTSREDIFNAMISVDRDTLIMCVCISIFWAEYWILRWREISKYKYVGVFSGAQIYNMMLIEISKRSQFSPLLMESFFTGNEFYLEKKYEPIPNNSNVKFANVYRSLNFNYNRLNIENAYQKIIKKKNKNKTECQSKNISIDKKNASRVITIVAQVVNDFSIICTFKNYLNTIEFYKNAIDLLLMNDDNYLIIKTHPWEKFKNKTNITYNEIKSYIFTKPADQISRFKLIESWDIDELCEKSDFIMTLCSQAGIECAMRGKKIIQFGNAFYGGKGFSHDYSTLDDFMNDFNSGLIYPSLSSDEMKNFNEFLSKMFSSFLVSNSDSVNSILDRYFQ</sequence>
<organism evidence="1 2">
    <name type="scientific">Gibbsiella dentisursi</name>
    <dbReference type="NCBI Taxonomy" id="796890"/>
    <lineage>
        <taxon>Bacteria</taxon>
        <taxon>Pseudomonadati</taxon>
        <taxon>Pseudomonadota</taxon>
        <taxon>Gammaproteobacteria</taxon>
        <taxon>Enterobacterales</taxon>
        <taxon>Yersiniaceae</taxon>
        <taxon>Gibbsiella</taxon>
    </lineage>
</organism>
<reference evidence="2" key="1">
    <citation type="journal article" date="2019" name="Int. J. Syst. Evol. Microbiol.">
        <title>The Global Catalogue of Microorganisms (GCM) 10K type strain sequencing project: providing services to taxonomists for standard genome sequencing and annotation.</title>
        <authorList>
            <consortium name="The Broad Institute Genomics Platform"/>
            <consortium name="The Broad Institute Genome Sequencing Center for Infectious Disease"/>
            <person name="Wu L."/>
            <person name="Ma J."/>
        </authorList>
    </citation>
    <scope>NUCLEOTIDE SEQUENCE [LARGE SCALE GENOMIC DNA]</scope>
    <source>
        <strain evidence="2">JCM 17201</strain>
    </source>
</reference>
<accession>A0ABP7LBS2</accession>
<dbReference type="Pfam" id="PF05159">
    <property type="entry name" value="Capsule_synth"/>
    <property type="match status" value="1"/>
</dbReference>